<accession>A0ABT5SYG1</accession>
<evidence type="ECO:0000313" key="1">
    <source>
        <dbReference type="EMBL" id="MDD7967824.1"/>
    </source>
</evidence>
<reference evidence="1 2" key="1">
    <citation type="submission" date="2023-02" db="EMBL/GenBank/DDBJ databases">
        <title>Genome sequencing required for Actinomycetospora new species description.</title>
        <authorList>
            <person name="Saimee Y."/>
            <person name="Duangmal K."/>
        </authorList>
    </citation>
    <scope>NUCLEOTIDE SEQUENCE [LARGE SCALE GENOMIC DNA]</scope>
    <source>
        <strain evidence="1 2">DW7H6</strain>
    </source>
</reference>
<evidence type="ECO:0008006" key="3">
    <source>
        <dbReference type="Google" id="ProtNLM"/>
    </source>
</evidence>
<organism evidence="1 2">
    <name type="scientific">Actinomycetospora lemnae</name>
    <dbReference type="NCBI Taxonomy" id="3019891"/>
    <lineage>
        <taxon>Bacteria</taxon>
        <taxon>Bacillati</taxon>
        <taxon>Actinomycetota</taxon>
        <taxon>Actinomycetes</taxon>
        <taxon>Pseudonocardiales</taxon>
        <taxon>Pseudonocardiaceae</taxon>
        <taxon>Actinomycetospora</taxon>
    </lineage>
</organism>
<dbReference type="EMBL" id="JAQZAO010000009">
    <property type="protein sequence ID" value="MDD7967824.1"/>
    <property type="molecule type" value="Genomic_DNA"/>
</dbReference>
<protein>
    <recommendedName>
        <fullName evidence="3">Zinc finger protein</fullName>
    </recommendedName>
</protein>
<gene>
    <name evidence="1" type="ORF">PGB27_20990</name>
</gene>
<proteinExistence type="predicted"/>
<dbReference type="Proteomes" id="UP001300763">
    <property type="component" value="Unassembled WGS sequence"/>
</dbReference>
<keyword evidence="2" id="KW-1185">Reference proteome</keyword>
<name>A0ABT5SYG1_9PSEU</name>
<sequence length="66" mass="7117">MDGLSCPRVLAGLEHGWAPDELDLVADHLSACPSCAERAGEDARPLDAGLERRLLELFRSWRGGAS</sequence>
<dbReference type="RefSeq" id="WP_274202343.1">
    <property type="nucleotide sequence ID" value="NZ_JAQZAO010000009.1"/>
</dbReference>
<evidence type="ECO:0000313" key="2">
    <source>
        <dbReference type="Proteomes" id="UP001300763"/>
    </source>
</evidence>
<comment type="caution">
    <text evidence="1">The sequence shown here is derived from an EMBL/GenBank/DDBJ whole genome shotgun (WGS) entry which is preliminary data.</text>
</comment>